<dbReference type="EMBL" id="BARS01045823">
    <property type="protein sequence ID" value="GAG36962.1"/>
    <property type="molecule type" value="Genomic_DNA"/>
</dbReference>
<evidence type="ECO:0000313" key="1">
    <source>
        <dbReference type="EMBL" id="GAG36962.1"/>
    </source>
</evidence>
<sequence length="157" mass="18078">MVIDKKDFKEKLLKSKNIIGFEFKKALKNKLQAGMIDPTGETNFKGRGVFRQFLKGSINYKIVDNEIQISMNDSGKHLEFGTPNPVTNFDDLKDWVQQKIFDNKDVPDSTLMRVTEDVKDHIERFGARPFPFIRHTINTELADIIKEGLVSGFKQRS</sequence>
<protein>
    <submittedName>
        <fullName evidence="1">Uncharacterized protein</fullName>
    </submittedName>
</protein>
<organism evidence="1">
    <name type="scientific">marine sediment metagenome</name>
    <dbReference type="NCBI Taxonomy" id="412755"/>
    <lineage>
        <taxon>unclassified sequences</taxon>
        <taxon>metagenomes</taxon>
        <taxon>ecological metagenomes</taxon>
    </lineage>
</organism>
<accession>X0XNT4</accession>
<dbReference type="AlphaFoldDB" id="X0XNT4"/>
<gene>
    <name evidence="1" type="ORF">S01H1_69060</name>
</gene>
<comment type="caution">
    <text evidence="1">The sequence shown here is derived from an EMBL/GenBank/DDBJ whole genome shotgun (WGS) entry which is preliminary data.</text>
</comment>
<proteinExistence type="predicted"/>
<reference evidence="1" key="1">
    <citation type="journal article" date="2014" name="Front. Microbiol.">
        <title>High frequency of phylogenetically diverse reductive dehalogenase-homologous genes in deep subseafloor sedimentary metagenomes.</title>
        <authorList>
            <person name="Kawai M."/>
            <person name="Futagami T."/>
            <person name="Toyoda A."/>
            <person name="Takaki Y."/>
            <person name="Nishi S."/>
            <person name="Hori S."/>
            <person name="Arai W."/>
            <person name="Tsubouchi T."/>
            <person name="Morono Y."/>
            <person name="Uchiyama I."/>
            <person name="Ito T."/>
            <person name="Fujiyama A."/>
            <person name="Inagaki F."/>
            <person name="Takami H."/>
        </authorList>
    </citation>
    <scope>NUCLEOTIDE SEQUENCE</scope>
    <source>
        <strain evidence="1">Expedition CK06-06</strain>
    </source>
</reference>
<name>X0XNT4_9ZZZZ</name>